<organism evidence="2 3">
    <name type="scientific">Dyella jejuensis</name>
    <dbReference type="NCBI Taxonomy" id="1432009"/>
    <lineage>
        <taxon>Bacteria</taxon>
        <taxon>Pseudomonadati</taxon>
        <taxon>Pseudomonadota</taxon>
        <taxon>Gammaproteobacteria</taxon>
        <taxon>Lysobacterales</taxon>
        <taxon>Rhodanobacteraceae</taxon>
        <taxon>Dyella</taxon>
    </lineage>
</organism>
<dbReference type="InterPro" id="IPR001962">
    <property type="entry name" value="Asn_synthase"/>
</dbReference>
<evidence type="ECO:0000259" key="1">
    <source>
        <dbReference type="Pfam" id="PF00733"/>
    </source>
</evidence>
<dbReference type="InterPro" id="IPR014729">
    <property type="entry name" value="Rossmann-like_a/b/a_fold"/>
</dbReference>
<dbReference type="SUPFAM" id="SSF52402">
    <property type="entry name" value="Adenine nucleotide alpha hydrolases-like"/>
    <property type="match status" value="1"/>
</dbReference>
<keyword evidence="3" id="KW-1185">Reference proteome</keyword>
<dbReference type="EMBL" id="JADIKJ010000001">
    <property type="protein sequence ID" value="MFK2898765.1"/>
    <property type="molecule type" value="Genomic_DNA"/>
</dbReference>
<protein>
    <recommendedName>
        <fullName evidence="1">Asparagine synthetase domain-containing protein</fullName>
    </recommendedName>
</protein>
<gene>
    <name evidence="2" type="ORF">ISP15_00240</name>
</gene>
<name>A0ABW8JEP7_9GAMM</name>
<sequence length="500" mass="55512">MNAATLGGHLDATVHAATPDRIQINASPDAGEVDFSPLGEHDHDFASLDLVSIADLLRNAFVYPPHTIYRNVKIAATGFDPTQDMHDHPQFHFAFQAALAPSRPPAGAVPDPVLLQTFHRLLCDAVARSTAGMQSPWLLQSGGKDSTSMAIAVAEACPRTTCLTYLGGKEEDEVASARFVAKKLGLRHEALVCDPGRAYDRYLALVPRTPLLTADFAALSYADLATEVGQNRGDGIIDALGSDQYFGVPLHRQDRLLAMLARRLRLPQDVFKSRLVSRSFKLCFALATLQMNGFERYFPGSRFSDTEVDELFGWNIASRSRKRMDTFHADITAAASAEAVRRISLVVGESAHLAKGMYVASAMALRLVYPYCDPKLRDWIFHDVPDDMLIGPGGVNKVLMRKYIAQHFEQLPYVQTKGCFRFDLRGLARQRFDQVHAFALQAQALLPGAPRWLETHRSRLDNKYFASKFYLLAMTLPWLLNRMQAAPRHQDVAINESVSS</sequence>
<comment type="caution">
    <text evidence="2">The sequence shown here is derived from an EMBL/GenBank/DDBJ whole genome shotgun (WGS) entry which is preliminary data.</text>
</comment>
<proteinExistence type="predicted"/>
<accession>A0ABW8JEP7</accession>
<reference evidence="2 3" key="1">
    <citation type="submission" date="2020-10" db="EMBL/GenBank/DDBJ databases">
        <title>Phylogeny of dyella-like bacteria.</title>
        <authorList>
            <person name="Fu J."/>
        </authorList>
    </citation>
    <scope>NUCLEOTIDE SEQUENCE [LARGE SCALE GENOMIC DNA]</scope>
    <source>
        <strain evidence="2 3">JP1</strain>
    </source>
</reference>
<dbReference type="Gene3D" id="3.40.50.620">
    <property type="entry name" value="HUPs"/>
    <property type="match status" value="1"/>
</dbReference>
<dbReference type="RefSeq" id="WP_404543757.1">
    <property type="nucleotide sequence ID" value="NZ_JADIKJ010000001.1"/>
</dbReference>
<evidence type="ECO:0000313" key="2">
    <source>
        <dbReference type="EMBL" id="MFK2898765.1"/>
    </source>
</evidence>
<feature type="domain" description="Asparagine synthetase" evidence="1">
    <location>
        <begin position="119"/>
        <end position="410"/>
    </location>
</feature>
<dbReference type="Proteomes" id="UP001620461">
    <property type="component" value="Unassembled WGS sequence"/>
</dbReference>
<evidence type="ECO:0000313" key="3">
    <source>
        <dbReference type="Proteomes" id="UP001620461"/>
    </source>
</evidence>
<dbReference type="Pfam" id="PF00733">
    <property type="entry name" value="Asn_synthase"/>
    <property type="match status" value="1"/>
</dbReference>